<comment type="caution">
    <text evidence="3">The sequence shown here is derived from an EMBL/GenBank/DDBJ whole genome shotgun (WGS) entry which is preliminary data.</text>
</comment>
<dbReference type="AlphaFoldDB" id="T0ZAI2"/>
<dbReference type="SUPFAM" id="SSF53335">
    <property type="entry name" value="S-adenosyl-L-methionine-dependent methyltransferases"/>
    <property type="match status" value="1"/>
</dbReference>
<proteinExistence type="predicted"/>
<reference evidence="3" key="1">
    <citation type="submission" date="2013-08" db="EMBL/GenBank/DDBJ databases">
        <authorList>
            <person name="Mendez C."/>
            <person name="Richter M."/>
            <person name="Ferrer M."/>
            <person name="Sanchez J."/>
        </authorList>
    </citation>
    <scope>NUCLEOTIDE SEQUENCE</scope>
</reference>
<gene>
    <name evidence="3" type="ORF">B1B_19438</name>
</gene>
<keyword evidence="2 3" id="KW-0808">Transferase</keyword>
<keyword evidence="1 3" id="KW-0489">Methyltransferase</keyword>
<dbReference type="GO" id="GO:0003676">
    <property type="term" value="F:nucleic acid binding"/>
    <property type="evidence" value="ECO:0007669"/>
    <property type="project" value="InterPro"/>
</dbReference>
<dbReference type="InterPro" id="IPR004398">
    <property type="entry name" value="RNA_MeTrfase_RsmD"/>
</dbReference>
<protein>
    <submittedName>
        <fullName evidence="3">Methyltransferase</fullName>
    </submittedName>
</protein>
<dbReference type="PROSITE" id="PS00092">
    <property type="entry name" value="N6_MTASE"/>
    <property type="match status" value="1"/>
</dbReference>
<sequence length="199" mass="22287">MNTGPRPGSNRVRIIAGHFRRRYLLFPQIEPPIRPTPDRVRETLFNWLQGAIPGTRCLDLFAGSGALGFEALSRGAHEVGFVDSQATITRYLRETLIKFAIQDNSVWTADVFAYLEGDIGRFDLVFLDPPFREQRHALLLDSLLKGGHLNPHALVYLEWHHDRHGAELPLPAGWSFRRQAHYGQVGFGLVEPPALSGGG</sequence>
<accession>T0ZAI2</accession>
<dbReference type="CDD" id="cd02440">
    <property type="entry name" value="AdoMet_MTases"/>
    <property type="match status" value="1"/>
</dbReference>
<dbReference type="PIRSF" id="PIRSF004553">
    <property type="entry name" value="CHP00095"/>
    <property type="match status" value="1"/>
</dbReference>
<organism evidence="3">
    <name type="scientific">mine drainage metagenome</name>
    <dbReference type="NCBI Taxonomy" id="410659"/>
    <lineage>
        <taxon>unclassified sequences</taxon>
        <taxon>metagenomes</taxon>
        <taxon>ecological metagenomes</taxon>
    </lineage>
</organism>
<dbReference type="PANTHER" id="PTHR43542">
    <property type="entry name" value="METHYLTRANSFERASE"/>
    <property type="match status" value="1"/>
</dbReference>
<dbReference type="PANTHER" id="PTHR43542:SF1">
    <property type="entry name" value="METHYLTRANSFERASE"/>
    <property type="match status" value="1"/>
</dbReference>
<dbReference type="NCBIfam" id="TIGR00095">
    <property type="entry name" value="16S rRNA (guanine(966)-N(2))-methyltransferase RsmD"/>
    <property type="match status" value="1"/>
</dbReference>
<evidence type="ECO:0000256" key="1">
    <source>
        <dbReference type="ARBA" id="ARBA00022603"/>
    </source>
</evidence>
<name>T0ZAI2_9ZZZZ</name>
<evidence type="ECO:0000256" key="2">
    <source>
        <dbReference type="ARBA" id="ARBA00022679"/>
    </source>
</evidence>
<evidence type="ECO:0000313" key="3">
    <source>
        <dbReference type="EMBL" id="EQD26840.1"/>
    </source>
</evidence>
<dbReference type="InterPro" id="IPR002052">
    <property type="entry name" value="DNA_methylase_N6_adenine_CS"/>
</dbReference>
<dbReference type="Gene3D" id="3.40.50.150">
    <property type="entry name" value="Vaccinia Virus protein VP39"/>
    <property type="match status" value="1"/>
</dbReference>
<reference evidence="3" key="2">
    <citation type="journal article" date="2014" name="ISME J.">
        <title>Microbial stratification in low pH oxic and suboxic macroscopic growths along an acid mine drainage.</title>
        <authorList>
            <person name="Mendez-Garcia C."/>
            <person name="Mesa V."/>
            <person name="Sprenger R.R."/>
            <person name="Richter M."/>
            <person name="Diez M.S."/>
            <person name="Solano J."/>
            <person name="Bargiela R."/>
            <person name="Golyshina O.V."/>
            <person name="Manteca A."/>
            <person name="Ramos J.L."/>
            <person name="Gallego J.R."/>
            <person name="Llorente I."/>
            <person name="Martins Dos Santos V.A."/>
            <person name="Jensen O.N."/>
            <person name="Pelaez A.I."/>
            <person name="Sanchez J."/>
            <person name="Ferrer M."/>
        </authorList>
    </citation>
    <scope>NUCLEOTIDE SEQUENCE</scope>
</reference>
<dbReference type="InterPro" id="IPR029063">
    <property type="entry name" value="SAM-dependent_MTases_sf"/>
</dbReference>
<dbReference type="Pfam" id="PF03602">
    <property type="entry name" value="Cons_hypoth95"/>
    <property type="match status" value="1"/>
</dbReference>
<dbReference type="EMBL" id="AUZY01013053">
    <property type="protein sequence ID" value="EQD26840.1"/>
    <property type="molecule type" value="Genomic_DNA"/>
</dbReference>
<dbReference type="GO" id="GO:0008168">
    <property type="term" value="F:methyltransferase activity"/>
    <property type="evidence" value="ECO:0007669"/>
    <property type="project" value="UniProtKB-KW"/>
</dbReference>
<dbReference type="GO" id="GO:0031167">
    <property type="term" value="P:rRNA methylation"/>
    <property type="evidence" value="ECO:0007669"/>
    <property type="project" value="InterPro"/>
</dbReference>